<evidence type="ECO:0000256" key="2">
    <source>
        <dbReference type="SAM" id="SignalP"/>
    </source>
</evidence>
<reference evidence="4 5" key="1">
    <citation type="submission" date="2020-08" db="EMBL/GenBank/DDBJ databases">
        <title>Description of novel Flavobacterium F-408 isolate.</title>
        <authorList>
            <person name="Saticioglu I.B."/>
            <person name="Duman M."/>
            <person name="Altun S."/>
        </authorList>
    </citation>
    <scope>NUCLEOTIDE SEQUENCE [LARGE SCALE GENOMIC DNA]</scope>
    <source>
        <strain evidence="4 5">F-408</strain>
    </source>
</reference>
<dbReference type="PANTHER" id="PTHR35580">
    <property type="entry name" value="CELL SURFACE GLYCOPROTEIN (S-LAYER PROTEIN)-LIKE PROTEIN"/>
    <property type="match status" value="1"/>
</dbReference>
<feature type="domain" description="Secretion system C-terminal sorting" evidence="3">
    <location>
        <begin position="518"/>
        <end position="593"/>
    </location>
</feature>
<evidence type="ECO:0000256" key="1">
    <source>
        <dbReference type="ARBA" id="ARBA00022729"/>
    </source>
</evidence>
<keyword evidence="1 2" id="KW-0732">Signal</keyword>
<dbReference type="InterPro" id="IPR052918">
    <property type="entry name" value="Motility_Chemotaxis_Reg"/>
</dbReference>
<organism evidence="4 5">
    <name type="scientific">Flavobacterium bernardetii</name>
    <dbReference type="NCBI Taxonomy" id="2813823"/>
    <lineage>
        <taxon>Bacteria</taxon>
        <taxon>Pseudomonadati</taxon>
        <taxon>Bacteroidota</taxon>
        <taxon>Flavobacteriia</taxon>
        <taxon>Flavobacteriales</taxon>
        <taxon>Flavobacteriaceae</taxon>
        <taxon>Flavobacterium</taxon>
    </lineage>
</organism>
<gene>
    <name evidence="4" type="ORF">H8R27_10300</name>
</gene>
<keyword evidence="5" id="KW-1185">Reference proteome</keyword>
<dbReference type="Pfam" id="PF18962">
    <property type="entry name" value="Por_Secre_tail"/>
    <property type="match status" value="1"/>
</dbReference>
<feature type="chain" id="PRO_5047287900" evidence="2">
    <location>
        <begin position="19"/>
        <end position="594"/>
    </location>
</feature>
<name>A0ABR7J0J5_9FLAO</name>
<evidence type="ECO:0000313" key="5">
    <source>
        <dbReference type="Proteomes" id="UP000605990"/>
    </source>
</evidence>
<feature type="signal peptide" evidence="2">
    <location>
        <begin position="1"/>
        <end position="18"/>
    </location>
</feature>
<sequence>MKKTYLIVLLLFSCVLFSQNNYNRTWATYFGGSDFDLSDALTDRFGNLVVTAIVSTSGNTAITNDVNYYNQFKTATGLSYQTGMDGGYQSFVAKFSPDGDLLFATYLPYGIVEIQQNKQNKWVIRGNTKQTNIGTVGTWLANPSAIATGYSYPIITQLLEDFTTDWLSYIPNTSNTSSFDDFYLDDNHNIYLFTNYSDTSFPNLTTPITFQPNFILEYDVNNHIIPNGYLCKLNNLGQQQWATFLGLMSVNDVLITNSELVITGIRNENLPAYNNYYCTETNCDVTATEYVFTKFDPNTGQRIFSKYIPSNVFIGGDTVTDGSNFYVLNLISSNDKMSLNAYQSANGGLGYDLYLAKYNSNFQLQWATYIGGSGFEYPNDYLNWLEYKDGYLYLSANTDSGNNFIFSPNPYSATKQGNDDNFIMKFSTDGALVWGSYYGGLGHENFNSKIVPTSNESFYICGRTTSTSTMTTTGCHQETMNIHPVLNVPFVDKWNGYIAKFSPVVLSSDSFAENTIQIYPNPSNGIVTISGGNLSKEKHQLTIYNELGQQVYNKNMALFNEYTINLSHLSKGVYFITLQSEESNLKQTEKLIIK</sequence>
<dbReference type="PANTHER" id="PTHR35580:SF1">
    <property type="entry name" value="PHYTASE-LIKE DOMAIN-CONTAINING PROTEIN"/>
    <property type="match status" value="1"/>
</dbReference>
<dbReference type="Proteomes" id="UP000605990">
    <property type="component" value="Unassembled WGS sequence"/>
</dbReference>
<dbReference type="NCBIfam" id="TIGR04183">
    <property type="entry name" value="Por_Secre_tail"/>
    <property type="match status" value="1"/>
</dbReference>
<dbReference type="RefSeq" id="WP_166125643.1">
    <property type="nucleotide sequence ID" value="NZ_JAANOQ010000002.1"/>
</dbReference>
<evidence type="ECO:0000259" key="3">
    <source>
        <dbReference type="Pfam" id="PF18962"/>
    </source>
</evidence>
<dbReference type="EMBL" id="JACRUN010000006">
    <property type="protein sequence ID" value="MBC5835277.1"/>
    <property type="molecule type" value="Genomic_DNA"/>
</dbReference>
<dbReference type="InterPro" id="IPR026444">
    <property type="entry name" value="Secre_tail"/>
</dbReference>
<comment type="caution">
    <text evidence="4">The sequence shown here is derived from an EMBL/GenBank/DDBJ whole genome shotgun (WGS) entry which is preliminary data.</text>
</comment>
<proteinExistence type="predicted"/>
<protein>
    <submittedName>
        <fullName evidence="4">T9SS type A sorting domain-containing protein</fullName>
    </submittedName>
</protein>
<accession>A0ABR7J0J5</accession>
<evidence type="ECO:0000313" key="4">
    <source>
        <dbReference type="EMBL" id="MBC5835277.1"/>
    </source>
</evidence>